<evidence type="ECO:0000313" key="4">
    <source>
        <dbReference type="Proteomes" id="UP000078599"/>
    </source>
</evidence>
<dbReference type="KEGG" id="thi:THI_2391"/>
<reference key="1">
    <citation type="submission" date="2009-07" db="EMBL/GenBank/DDBJ databases">
        <authorList>
            <person name="Genoscope - CEA"/>
        </authorList>
    </citation>
    <scope>NUCLEOTIDE SEQUENCE</scope>
    <source>
        <strain>3As</strain>
    </source>
</reference>
<dbReference type="EMBL" id="CTRI01000030">
    <property type="protein sequence ID" value="CQR39100.1"/>
    <property type="molecule type" value="Genomic_DNA"/>
</dbReference>
<organism evidence="1 3">
    <name type="scientific">Thiomonas arsenitoxydans (strain DSM 22701 / CIP 110005 / 3As)</name>
    <dbReference type="NCBI Taxonomy" id="426114"/>
    <lineage>
        <taxon>Bacteria</taxon>
        <taxon>Pseudomonadati</taxon>
        <taxon>Pseudomonadota</taxon>
        <taxon>Betaproteobacteria</taxon>
        <taxon>Burkholderiales</taxon>
        <taxon>Thiomonas</taxon>
    </lineage>
</organism>
<evidence type="ECO:0000313" key="1">
    <source>
        <dbReference type="EMBL" id="CAZ89024.1"/>
    </source>
</evidence>
<evidence type="ECO:0000313" key="3">
    <source>
        <dbReference type="Proteomes" id="UP000002372"/>
    </source>
</evidence>
<gene>
    <name evidence="1" type="ordered locus">THI_2391</name>
    <name evidence="2" type="ORF">THICB1_80141</name>
</gene>
<proteinExistence type="predicted"/>
<accession>D6CUQ5</accession>
<dbReference type="EMBL" id="FP475956">
    <property type="protein sequence ID" value="CAZ89024.1"/>
    <property type="molecule type" value="Genomic_DNA"/>
</dbReference>
<reference evidence="3" key="2">
    <citation type="journal article" date="2010" name="PLoS Genet.">
        <title>Structure, function, and evolution of the Thiomonas spp. genome.</title>
        <authorList>
            <person name="Arsene-Ploetze F."/>
            <person name="Koechler S."/>
            <person name="Marchal M."/>
            <person name="Coppee J.Y."/>
            <person name="Chandler M."/>
            <person name="Bonnefoy V."/>
            <person name="Brochier-Armanet C."/>
            <person name="Barakat M."/>
            <person name="Barbe V."/>
            <person name="Battaglia-Brunet F."/>
            <person name="Bruneel O."/>
            <person name="Bryan C.G."/>
            <person name="Cleiss-Arnold J."/>
            <person name="Cruveiller S."/>
            <person name="Erhardt M."/>
            <person name="Heinrich-Salmeron A."/>
            <person name="Hommais F."/>
            <person name="Joulian C."/>
            <person name="Krin E."/>
            <person name="Lieutaud A."/>
            <person name="Lievremont D."/>
            <person name="Michel C."/>
            <person name="Muller D."/>
            <person name="Ortet P."/>
            <person name="Proux C."/>
            <person name="Siguier P."/>
            <person name="Roche D."/>
            <person name="Rouy Z."/>
            <person name="Salvignol G."/>
            <person name="Slyemi D."/>
            <person name="Talla E."/>
            <person name="Weiss S."/>
            <person name="Weissenbach J."/>
            <person name="Medigue C."/>
            <person name="Bertin P.N."/>
        </authorList>
    </citation>
    <scope>NUCLEOTIDE SEQUENCE [LARGE SCALE GENOMIC DNA]</scope>
    <source>
        <strain evidence="3">DSM 22701 / CIP 110005 / 3As</strain>
    </source>
</reference>
<sequence>MSNSLPDAKAPAPSLTARVEALLRDPRGAFCPRPVLLCLAQDPSAEQVVMQVGEDEQGRVRLITDAPLADGVEYVLRAVSGPPDRPTPVYVLDSSREGVRPEDAEARRWINTLSPVRVAPTAFPQD</sequence>
<keyword evidence="4" id="KW-1185">Reference proteome</keyword>
<dbReference type="HOGENOM" id="CLU_1980580_0_0_4"/>
<dbReference type="AlphaFoldDB" id="D6CUQ5"/>
<evidence type="ECO:0000313" key="2">
    <source>
        <dbReference type="EMBL" id="CQR39100.1"/>
    </source>
</evidence>
<name>D6CUQ5_THIA3</name>
<reference evidence="2 4" key="4">
    <citation type="submission" date="2015-03" db="EMBL/GenBank/DDBJ databases">
        <authorList>
            <person name="Regsiter A."/>
            <person name="william w."/>
        </authorList>
    </citation>
    <scope>NUCLEOTIDE SEQUENCE [LARGE SCALE GENOMIC DNA]</scope>
    <source>
        <strain evidence="2 4">CB1</strain>
    </source>
</reference>
<dbReference type="Proteomes" id="UP000078599">
    <property type="component" value="Unassembled WGS sequence"/>
</dbReference>
<dbReference type="OrthoDB" id="9152863at2"/>
<protein>
    <submittedName>
        <fullName evidence="1">Uncharacterized protein</fullName>
    </submittedName>
</protein>
<dbReference type="RefSeq" id="WP_013106317.1">
    <property type="nucleotide sequence ID" value="NC_014145.1"/>
</dbReference>
<reference evidence="1" key="3">
    <citation type="submission" date="2010-07" db="EMBL/GenBank/DDBJ databases">
        <authorList>
            <person name="Genoscope - CEA"/>
        </authorList>
    </citation>
    <scope>NUCLEOTIDE SEQUENCE</scope>
    <source>
        <strain evidence="1">3As</strain>
    </source>
</reference>
<dbReference type="Proteomes" id="UP000002372">
    <property type="component" value="Chromosome"/>
</dbReference>